<dbReference type="InterPro" id="IPR036770">
    <property type="entry name" value="Ankyrin_rpt-contain_sf"/>
</dbReference>
<dbReference type="PANTHER" id="PTHR46224">
    <property type="entry name" value="ANKYRIN REPEAT FAMILY PROTEIN"/>
    <property type="match status" value="1"/>
</dbReference>
<dbReference type="InterPro" id="IPR002110">
    <property type="entry name" value="Ankyrin_rpt"/>
</dbReference>
<gene>
    <name evidence="3" type="primary">LOC113461912</name>
</gene>
<dbReference type="PROSITE" id="PS50088">
    <property type="entry name" value="ANK_REPEAT"/>
    <property type="match status" value="1"/>
</dbReference>
<protein>
    <submittedName>
        <fullName evidence="3">Ankyrin repeat and SOCS box protein 2-like</fullName>
    </submittedName>
</protein>
<proteinExistence type="predicted"/>
<dbReference type="AlphaFoldDB" id="A0A8B8ZQ64"/>
<keyword evidence="2" id="KW-1185">Reference proteome</keyword>
<dbReference type="Proteomes" id="UP000228380">
    <property type="component" value="Unplaced"/>
</dbReference>
<evidence type="ECO:0000256" key="1">
    <source>
        <dbReference type="PROSITE-ProRule" id="PRU00023"/>
    </source>
</evidence>
<dbReference type="SMART" id="SM00248">
    <property type="entry name" value="ANK"/>
    <property type="match status" value="3"/>
</dbReference>
<organism evidence="2 3">
    <name type="scientific">Phoenix dactylifera</name>
    <name type="common">Date palm</name>
    <dbReference type="NCBI Taxonomy" id="42345"/>
    <lineage>
        <taxon>Eukaryota</taxon>
        <taxon>Viridiplantae</taxon>
        <taxon>Streptophyta</taxon>
        <taxon>Embryophyta</taxon>
        <taxon>Tracheophyta</taxon>
        <taxon>Spermatophyta</taxon>
        <taxon>Magnoliopsida</taxon>
        <taxon>Liliopsida</taxon>
        <taxon>Arecaceae</taxon>
        <taxon>Coryphoideae</taxon>
        <taxon>Phoeniceae</taxon>
        <taxon>Phoenix</taxon>
    </lineage>
</organism>
<accession>A0A8B8ZQ64</accession>
<dbReference type="KEGG" id="pda:113461912"/>
<feature type="repeat" description="ANK" evidence="1">
    <location>
        <begin position="40"/>
        <end position="72"/>
    </location>
</feature>
<dbReference type="InterPro" id="IPR051616">
    <property type="entry name" value="Cul2-RING_E3_ligase_SR"/>
</dbReference>
<evidence type="ECO:0000313" key="2">
    <source>
        <dbReference type="Proteomes" id="UP000228380"/>
    </source>
</evidence>
<evidence type="ECO:0000313" key="3">
    <source>
        <dbReference type="RefSeq" id="XP_038973633.1"/>
    </source>
</evidence>
<dbReference type="OrthoDB" id="695627at2759"/>
<dbReference type="SUPFAM" id="SSF48403">
    <property type="entry name" value="Ankyrin repeat"/>
    <property type="match status" value="1"/>
</dbReference>
<dbReference type="PROSITE" id="PS50297">
    <property type="entry name" value="ANK_REP_REGION"/>
    <property type="match status" value="1"/>
</dbReference>
<dbReference type="GeneID" id="113461912"/>
<keyword evidence="1" id="KW-0040">ANK repeat</keyword>
<dbReference type="Gene3D" id="1.25.40.20">
    <property type="entry name" value="Ankyrin repeat-containing domain"/>
    <property type="match status" value="2"/>
</dbReference>
<dbReference type="RefSeq" id="XP_038973633.1">
    <property type="nucleotide sequence ID" value="XM_039117705.1"/>
</dbReference>
<dbReference type="PANTHER" id="PTHR46224:SF6">
    <property type="entry name" value="ANKYRIN REPEAT FAMILY PROTEIN"/>
    <property type="match status" value="1"/>
</dbReference>
<reference evidence="3" key="1">
    <citation type="submission" date="2025-08" db="UniProtKB">
        <authorList>
            <consortium name="RefSeq"/>
        </authorList>
    </citation>
    <scope>IDENTIFICATION</scope>
    <source>
        <tissue evidence="3">Young leaves</tissue>
    </source>
</reference>
<sequence length="251" mass="27094">MNVRTHPCICIRMHVHALLVHIYSYMFAGIGADVNGNISIGVTPLGLAVHGGLTEIIKCLLKAGADANILNKDGLKPIEIAAVFGKQEVVEILFPSTSPISSVPDWSIDGIITDLKSKVPKQLPKKVSHNGFTPLMMSVLAGSLQCMEELIEVNSMKRLYETCGGLTEIIKCLLKAGADANIPNKDGLKPIEIAAVFGKQQDVKILFPSTSPISSVPDWSIDGIITDLKSKVPKQLLHIHSQVVQNPALEY</sequence>
<dbReference type="Pfam" id="PF12796">
    <property type="entry name" value="Ank_2"/>
    <property type="match status" value="1"/>
</dbReference>
<name>A0A8B8ZQ64_PHODC</name>